<dbReference type="PANTHER" id="PTHR11037:SF20">
    <property type="entry name" value="PROTEIN GRAINYHEAD"/>
    <property type="match status" value="1"/>
</dbReference>
<dbReference type="InterPro" id="IPR057520">
    <property type="entry name" value="GRHL1/CP2_C"/>
</dbReference>
<dbReference type="PANTHER" id="PTHR11037">
    <property type="entry name" value="TRANSCRIPTION FACTOR CP2"/>
    <property type="match status" value="1"/>
</dbReference>
<dbReference type="OrthoDB" id="7680836at2759"/>
<dbReference type="GO" id="GO:0005634">
    <property type="term" value="C:nucleus"/>
    <property type="evidence" value="ECO:0007669"/>
    <property type="project" value="TreeGrafter"/>
</dbReference>
<dbReference type="GO" id="GO:0001228">
    <property type="term" value="F:DNA-binding transcription activator activity, RNA polymerase II-specific"/>
    <property type="evidence" value="ECO:0007669"/>
    <property type="project" value="TreeGrafter"/>
</dbReference>
<evidence type="ECO:0000259" key="1">
    <source>
        <dbReference type="Pfam" id="PF25416"/>
    </source>
</evidence>
<gene>
    <name evidence="2" type="ORF">DM01DRAFT_1334330</name>
</gene>
<protein>
    <recommendedName>
        <fullName evidence="1">GRHL1/CP2 C-terminal domain-containing protein</fullName>
    </recommendedName>
</protein>
<organism evidence="2 3">
    <name type="scientific">Hesseltinella vesiculosa</name>
    <dbReference type="NCBI Taxonomy" id="101127"/>
    <lineage>
        <taxon>Eukaryota</taxon>
        <taxon>Fungi</taxon>
        <taxon>Fungi incertae sedis</taxon>
        <taxon>Mucoromycota</taxon>
        <taxon>Mucoromycotina</taxon>
        <taxon>Mucoromycetes</taxon>
        <taxon>Mucorales</taxon>
        <taxon>Cunninghamellaceae</taxon>
        <taxon>Hesseltinella</taxon>
    </lineage>
</organism>
<feature type="domain" description="GRHL1/CP2 C-terminal" evidence="1">
    <location>
        <begin position="18"/>
        <end position="109"/>
    </location>
</feature>
<evidence type="ECO:0000313" key="3">
    <source>
        <dbReference type="Proteomes" id="UP000242146"/>
    </source>
</evidence>
<comment type="caution">
    <text evidence="2">The sequence shown here is derived from an EMBL/GenBank/DDBJ whole genome shotgun (WGS) entry which is preliminary data.</text>
</comment>
<evidence type="ECO:0000313" key="2">
    <source>
        <dbReference type="EMBL" id="ORX56773.1"/>
    </source>
</evidence>
<proteinExistence type="predicted"/>
<accession>A0A1X2GMY4</accession>
<name>A0A1X2GMY4_9FUNG</name>
<keyword evidence="3" id="KW-1185">Reference proteome</keyword>
<dbReference type="GO" id="GO:0000978">
    <property type="term" value="F:RNA polymerase II cis-regulatory region sequence-specific DNA binding"/>
    <property type="evidence" value="ECO:0007669"/>
    <property type="project" value="TreeGrafter"/>
</dbReference>
<dbReference type="STRING" id="101127.A0A1X2GMY4"/>
<dbReference type="Proteomes" id="UP000242146">
    <property type="component" value="Unassembled WGS sequence"/>
</dbReference>
<reference evidence="2 3" key="1">
    <citation type="submission" date="2016-07" db="EMBL/GenBank/DDBJ databases">
        <title>Pervasive Adenine N6-methylation of Active Genes in Fungi.</title>
        <authorList>
            <consortium name="DOE Joint Genome Institute"/>
            <person name="Mondo S.J."/>
            <person name="Dannebaum R.O."/>
            <person name="Kuo R.C."/>
            <person name="Labutti K."/>
            <person name="Haridas S."/>
            <person name="Kuo A."/>
            <person name="Salamov A."/>
            <person name="Ahrendt S.R."/>
            <person name="Lipzen A."/>
            <person name="Sullivan W."/>
            <person name="Andreopoulos W.B."/>
            <person name="Clum A."/>
            <person name="Lindquist E."/>
            <person name="Daum C."/>
            <person name="Ramamoorthy G.K."/>
            <person name="Gryganskyi A."/>
            <person name="Culley D."/>
            <person name="Magnuson J.K."/>
            <person name="James T.Y."/>
            <person name="O'Malley M.A."/>
            <person name="Stajich J.E."/>
            <person name="Spatafora J.W."/>
            <person name="Visel A."/>
            <person name="Grigoriev I.V."/>
        </authorList>
    </citation>
    <scope>NUCLEOTIDE SEQUENCE [LARGE SCALE GENOMIC DNA]</scope>
    <source>
        <strain evidence="2 3">NRRL 3301</strain>
    </source>
</reference>
<dbReference type="InterPro" id="IPR040167">
    <property type="entry name" value="TF_CP2-like"/>
</dbReference>
<sequence>MCGATSLPASRNFLFSELSVYVQFEDQDVYRALYLEELTVHHLKEKILEKMSFENDDRTRVKDIIRKVANKSGVTVTMDDDDTVLHIPEEQTMSVVKKYNDDGSITIVLGY</sequence>
<dbReference type="Pfam" id="PF25416">
    <property type="entry name" value="GRHL1_C"/>
    <property type="match status" value="1"/>
</dbReference>
<dbReference type="EMBL" id="MCGT01000009">
    <property type="protein sequence ID" value="ORX56773.1"/>
    <property type="molecule type" value="Genomic_DNA"/>
</dbReference>
<dbReference type="AlphaFoldDB" id="A0A1X2GMY4"/>